<dbReference type="AlphaFoldDB" id="A0A2I0KNB2"/>
<feature type="domain" description="DYW" evidence="4">
    <location>
        <begin position="483"/>
        <end position="554"/>
    </location>
</feature>
<evidence type="ECO:0000256" key="3">
    <source>
        <dbReference type="PROSITE-ProRule" id="PRU00708"/>
    </source>
</evidence>
<feature type="repeat" description="PPR" evidence="3">
    <location>
        <begin position="304"/>
        <end position="338"/>
    </location>
</feature>
<organism evidence="5 6">
    <name type="scientific">Punica granatum</name>
    <name type="common">Pomegranate</name>
    <dbReference type="NCBI Taxonomy" id="22663"/>
    <lineage>
        <taxon>Eukaryota</taxon>
        <taxon>Viridiplantae</taxon>
        <taxon>Streptophyta</taxon>
        <taxon>Embryophyta</taxon>
        <taxon>Tracheophyta</taxon>
        <taxon>Spermatophyta</taxon>
        <taxon>Magnoliopsida</taxon>
        <taxon>eudicotyledons</taxon>
        <taxon>Gunneridae</taxon>
        <taxon>Pentapetalae</taxon>
        <taxon>rosids</taxon>
        <taxon>malvids</taxon>
        <taxon>Myrtales</taxon>
        <taxon>Lythraceae</taxon>
        <taxon>Punica</taxon>
    </lineage>
</organism>
<dbReference type="FunFam" id="1.25.40.10:FF:000344">
    <property type="entry name" value="Pentatricopeptide repeat-containing protein"/>
    <property type="match status" value="1"/>
</dbReference>
<dbReference type="GO" id="GO:0003723">
    <property type="term" value="F:RNA binding"/>
    <property type="evidence" value="ECO:0007669"/>
    <property type="project" value="InterPro"/>
</dbReference>
<dbReference type="InterPro" id="IPR032867">
    <property type="entry name" value="DYW_dom"/>
</dbReference>
<dbReference type="Pfam" id="PF12854">
    <property type="entry name" value="PPR_1"/>
    <property type="match status" value="1"/>
</dbReference>
<dbReference type="GO" id="GO:0009451">
    <property type="term" value="P:RNA modification"/>
    <property type="evidence" value="ECO:0007669"/>
    <property type="project" value="InterPro"/>
</dbReference>
<evidence type="ECO:0000313" key="5">
    <source>
        <dbReference type="EMBL" id="PKI69958.1"/>
    </source>
</evidence>
<evidence type="ECO:0000313" key="6">
    <source>
        <dbReference type="Proteomes" id="UP000233551"/>
    </source>
</evidence>
<dbReference type="Proteomes" id="UP000233551">
    <property type="component" value="Unassembled WGS sequence"/>
</dbReference>
<sequence length="650" mass="72041">MHFDAVLKKCASLSHVKQLHSHLLTTGLFLSNPAARARILDLCAASTFGDLHLASLIFQHTPYPSTNDFNALIRGTALSPHPLRSLHWYVAALRTSPRGVDALSCSFALKACARALARAEAAQLHSHALGFGFYADVLLLTTLLDGYAKMGDLDAAWKVFDEMPRRDIASWNALITGLAQGSQPHEAVALFKRMTDEGLKPNEVSVLGALSACSQLGAVGEGERVHEYIRNENLDAHVQVCNVVIDMYSKCGFVDRAFEVFNSMPCRKELVTWNTMIMGFAMQGDGYKAIELFKQMGQGGAKPDAVSYLAVLCACNHAGLVDEGLRLFYSISDSGLVPNVKHYGTIVDLLGRAGRIQEAYDIIVSMPMMPDTVLWQSLLGACKTYGNVEMAEIASRYLVEMGSKSCGDFVLLSNIYAARARWNDVGRVREAMKDQDVKKIPGFSYIEVGGLIHKFNNGDQRHENYREIYRKLDEIKAKVGEYGCVAGTDFVLHDIGQEEKENAIYYHSEKLAVAFGLISVPEGNPIRVIKNLRICGDCHAVIKLVSKIYNREIIRLLVTKYSYSIYFHNNIGEIVKDNYGFPKCIERILSTPRDGCYPQNAGKLARGIRFLQADPILMIHSAAVQGWYQNRGQRGDGDKVRIEGYMTSIS</sequence>
<evidence type="ECO:0000256" key="1">
    <source>
        <dbReference type="ARBA" id="ARBA00006643"/>
    </source>
</evidence>
<dbReference type="STRING" id="22663.A0A2I0KNB2"/>
<dbReference type="PANTHER" id="PTHR47926:SF408">
    <property type="entry name" value="DYW DOMAIN-CONTAINING PROTEIN"/>
    <property type="match status" value="1"/>
</dbReference>
<reference evidence="5 6" key="1">
    <citation type="submission" date="2017-11" db="EMBL/GenBank/DDBJ databases">
        <title>De-novo sequencing of pomegranate (Punica granatum L.) genome.</title>
        <authorList>
            <person name="Akparov Z."/>
            <person name="Amiraslanov A."/>
            <person name="Hajiyeva S."/>
            <person name="Abbasov M."/>
            <person name="Kaur K."/>
            <person name="Hamwieh A."/>
            <person name="Solovyev V."/>
            <person name="Salamov A."/>
            <person name="Braich B."/>
            <person name="Kosarev P."/>
            <person name="Mahmoud A."/>
            <person name="Hajiyev E."/>
            <person name="Babayeva S."/>
            <person name="Izzatullayeva V."/>
            <person name="Mammadov A."/>
            <person name="Mammadov A."/>
            <person name="Sharifova S."/>
            <person name="Ojaghi J."/>
            <person name="Eynullazada K."/>
            <person name="Bayramov B."/>
            <person name="Abdulazimova A."/>
            <person name="Shahmuradov I."/>
        </authorList>
    </citation>
    <scope>NUCLEOTIDE SEQUENCE [LARGE SCALE GENOMIC DNA]</scope>
    <source>
        <strain evidence="6">cv. AG2017</strain>
        <tissue evidence="5">Leaf</tissue>
    </source>
</reference>
<dbReference type="InterPro" id="IPR002885">
    <property type="entry name" value="PPR_rpt"/>
</dbReference>
<dbReference type="NCBIfam" id="TIGR00756">
    <property type="entry name" value="PPR"/>
    <property type="match status" value="5"/>
</dbReference>
<protein>
    <recommendedName>
        <fullName evidence="4">DYW domain-containing protein</fullName>
    </recommendedName>
</protein>
<evidence type="ECO:0000259" key="4">
    <source>
        <dbReference type="Pfam" id="PF14432"/>
    </source>
</evidence>
<comment type="caution">
    <text evidence="5">The sequence shown here is derived from an EMBL/GenBank/DDBJ whole genome shotgun (WGS) entry which is preliminary data.</text>
</comment>
<gene>
    <name evidence="5" type="ORF">CRG98_009833</name>
</gene>
<feature type="repeat" description="PPR" evidence="3">
    <location>
        <begin position="136"/>
        <end position="166"/>
    </location>
</feature>
<evidence type="ECO:0000256" key="2">
    <source>
        <dbReference type="ARBA" id="ARBA00022737"/>
    </source>
</evidence>
<dbReference type="InterPro" id="IPR011990">
    <property type="entry name" value="TPR-like_helical_dom_sf"/>
</dbReference>
<keyword evidence="6" id="KW-1185">Reference proteome</keyword>
<dbReference type="EMBL" id="PGOL01000479">
    <property type="protein sequence ID" value="PKI69958.1"/>
    <property type="molecule type" value="Genomic_DNA"/>
</dbReference>
<feature type="repeat" description="PPR" evidence="3">
    <location>
        <begin position="167"/>
        <end position="201"/>
    </location>
</feature>
<dbReference type="GO" id="GO:0008270">
    <property type="term" value="F:zinc ion binding"/>
    <property type="evidence" value="ECO:0007669"/>
    <property type="project" value="InterPro"/>
</dbReference>
<feature type="repeat" description="PPR" evidence="3">
    <location>
        <begin position="269"/>
        <end position="303"/>
    </location>
</feature>
<dbReference type="Pfam" id="PF13041">
    <property type="entry name" value="PPR_2"/>
    <property type="match status" value="2"/>
</dbReference>
<keyword evidence="2" id="KW-0677">Repeat</keyword>
<proteinExistence type="inferred from homology"/>
<name>A0A2I0KNB2_PUNGR</name>
<dbReference type="Pfam" id="PF20431">
    <property type="entry name" value="E_motif"/>
    <property type="match status" value="1"/>
</dbReference>
<dbReference type="InterPro" id="IPR046848">
    <property type="entry name" value="E_motif"/>
</dbReference>
<dbReference type="Pfam" id="PF14432">
    <property type="entry name" value="DYW_deaminase"/>
    <property type="match status" value="1"/>
</dbReference>
<dbReference type="PANTHER" id="PTHR47926">
    <property type="entry name" value="PENTATRICOPEPTIDE REPEAT-CONTAINING PROTEIN"/>
    <property type="match status" value="1"/>
</dbReference>
<dbReference type="Pfam" id="PF01535">
    <property type="entry name" value="PPR"/>
    <property type="match status" value="2"/>
</dbReference>
<comment type="similarity">
    <text evidence="1">Belongs to the PPR family. PCMP-H subfamily.</text>
</comment>
<dbReference type="FunFam" id="1.25.40.10:FF:002536">
    <property type="entry name" value="Tetratricopeptide repeat (TPR)-like superfamily protein"/>
    <property type="match status" value="1"/>
</dbReference>
<dbReference type="PROSITE" id="PS51375">
    <property type="entry name" value="PPR"/>
    <property type="match status" value="4"/>
</dbReference>
<dbReference type="InterPro" id="IPR046960">
    <property type="entry name" value="PPR_At4g14850-like_plant"/>
</dbReference>
<dbReference type="Gene3D" id="1.25.40.10">
    <property type="entry name" value="Tetratricopeptide repeat domain"/>
    <property type="match status" value="3"/>
</dbReference>
<accession>A0A2I0KNB2</accession>